<dbReference type="GeneTree" id="ENSGT01010000230142"/>
<name>A0A8D0A8G6_SANLU</name>
<accession>A0A8D0A8G6</accession>
<dbReference type="InterPro" id="IPR019375">
    <property type="entry name" value="Ribosomal_bS1m"/>
</dbReference>
<dbReference type="PANTHER" id="PTHR13447:SF2">
    <property type="entry name" value="SMALL RIBOSOMAL SUBUNIT PROTEIN BS1M"/>
    <property type="match status" value="1"/>
</dbReference>
<sequence>MIRISLLLPHICHHPIVVGQFEVSVHFFDMERKKKKTIFHVVQDDLYVAFVGKFHCLYRWPADRDELLRGSRVHLRLQELELIARFLGAKTDTKQLEAQAVQLGPLEGREKHHFFQDKLGY</sequence>
<dbReference type="GO" id="GO:0005763">
    <property type="term" value="C:mitochondrial small ribosomal subunit"/>
    <property type="evidence" value="ECO:0007669"/>
    <property type="project" value="TreeGrafter"/>
</dbReference>
<dbReference type="Ensembl" id="ENSSLUT00000049921.1">
    <property type="protein sequence ID" value="ENSSLUP00000048458.1"/>
    <property type="gene ID" value="ENSSLUG00000021223.1"/>
</dbReference>
<dbReference type="Proteomes" id="UP000694568">
    <property type="component" value="Unplaced"/>
</dbReference>
<reference evidence="1" key="2">
    <citation type="submission" date="2025-09" db="UniProtKB">
        <authorList>
            <consortium name="Ensembl"/>
        </authorList>
    </citation>
    <scope>IDENTIFICATION</scope>
</reference>
<dbReference type="AlphaFoldDB" id="A0A8D0A8G6"/>
<evidence type="ECO:0000313" key="2">
    <source>
        <dbReference type="Proteomes" id="UP000694568"/>
    </source>
</evidence>
<proteinExistence type="predicted"/>
<dbReference type="PANTHER" id="PTHR13447">
    <property type="entry name" value="MITOCHONDRIAL 28S RIBOSOMAL PROTEIN S28"/>
    <property type="match status" value="1"/>
</dbReference>
<organism evidence="1 2">
    <name type="scientific">Sander lucioperca</name>
    <name type="common">Pike-perch</name>
    <name type="synonym">Perca lucioperca</name>
    <dbReference type="NCBI Taxonomy" id="283035"/>
    <lineage>
        <taxon>Eukaryota</taxon>
        <taxon>Metazoa</taxon>
        <taxon>Chordata</taxon>
        <taxon>Craniata</taxon>
        <taxon>Vertebrata</taxon>
        <taxon>Euteleostomi</taxon>
        <taxon>Actinopterygii</taxon>
        <taxon>Neopterygii</taxon>
        <taxon>Teleostei</taxon>
        <taxon>Neoteleostei</taxon>
        <taxon>Acanthomorphata</taxon>
        <taxon>Eupercaria</taxon>
        <taxon>Perciformes</taxon>
        <taxon>Percoidei</taxon>
        <taxon>Percidae</taxon>
        <taxon>Luciopercinae</taxon>
        <taxon>Sander</taxon>
    </lineage>
</organism>
<reference evidence="1" key="1">
    <citation type="submission" date="2025-08" db="UniProtKB">
        <authorList>
            <consortium name="Ensembl"/>
        </authorList>
    </citation>
    <scope>IDENTIFICATION</scope>
</reference>
<evidence type="ECO:0000313" key="1">
    <source>
        <dbReference type="Ensembl" id="ENSSLUP00000048458.1"/>
    </source>
</evidence>
<dbReference type="Pfam" id="PF10246">
    <property type="entry name" value="MRP-S35"/>
    <property type="match status" value="1"/>
</dbReference>
<keyword evidence="2" id="KW-1185">Reference proteome</keyword>
<protein>
    <submittedName>
        <fullName evidence="1">Uncharacterized protein</fullName>
    </submittedName>
</protein>